<reference evidence="4 5" key="2">
    <citation type="submission" date="2009-05" db="EMBL/GenBank/DDBJ databases">
        <authorList>
            <person name="Harkins D.M."/>
            <person name="DeShazer D."/>
            <person name="Woods D.E."/>
            <person name="Brinkac L.M."/>
            <person name="Brown K.A."/>
            <person name="Hung G.C."/>
            <person name="Tuanyok A."/>
            <person name="Zhang B."/>
            <person name="Nierman W.C."/>
        </authorList>
    </citation>
    <scope>NUCLEOTIDE SEQUENCE [LARGE SCALE GENOMIC DNA]</scope>
    <source>
        <strain evidence="4 5">1710a</strain>
    </source>
</reference>
<dbReference type="InterPro" id="IPR043128">
    <property type="entry name" value="Rev_trsase/Diguanyl_cyclase"/>
</dbReference>
<keyword evidence="1" id="KW-0472">Membrane</keyword>
<feature type="domain" description="EAL" evidence="2">
    <location>
        <begin position="624"/>
        <end position="872"/>
    </location>
</feature>
<protein>
    <submittedName>
        <fullName evidence="4">Sensory box diguanylate cyclase/cyclic diguanylate phosphodiesterase</fullName>
    </submittedName>
</protein>
<dbReference type="InterPro" id="IPR029787">
    <property type="entry name" value="Nucleotide_cyclase"/>
</dbReference>
<feature type="transmembrane region" description="Helical" evidence="1">
    <location>
        <begin position="277"/>
        <end position="299"/>
    </location>
</feature>
<dbReference type="PROSITE" id="PS50883">
    <property type="entry name" value="EAL"/>
    <property type="match status" value="1"/>
</dbReference>
<evidence type="ECO:0000256" key="1">
    <source>
        <dbReference type="SAM" id="Phobius"/>
    </source>
</evidence>
<dbReference type="Gene3D" id="3.30.450.20">
    <property type="entry name" value="PAS domain"/>
    <property type="match status" value="1"/>
</dbReference>
<dbReference type="NCBIfam" id="TIGR00254">
    <property type="entry name" value="GGDEF"/>
    <property type="match status" value="1"/>
</dbReference>
<dbReference type="Gene3D" id="3.30.70.270">
    <property type="match status" value="1"/>
</dbReference>
<dbReference type="CDD" id="cd00130">
    <property type="entry name" value="PAS"/>
    <property type="match status" value="1"/>
</dbReference>
<dbReference type="Pfam" id="PF00563">
    <property type="entry name" value="EAL"/>
    <property type="match status" value="1"/>
</dbReference>
<feature type="transmembrane region" description="Helical" evidence="1">
    <location>
        <begin position="92"/>
        <end position="117"/>
    </location>
</feature>
<dbReference type="GO" id="GO:0003824">
    <property type="term" value="F:catalytic activity"/>
    <property type="evidence" value="ECO:0007669"/>
    <property type="project" value="UniProtKB-ARBA"/>
</dbReference>
<dbReference type="SMART" id="SM00052">
    <property type="entry name" value="EAL"/>
    <property type="match status" value="1"/>
</dbReference>
<dbReference type="InterPro" id="IPR035919">
    <property type="entry name" value="EAL_sf"/>
</dbReference>
<dbReference type="Pfam" id="PF00990">
    <property type="entry name" value="GGDEF"/>
    <property type="match status" value="1"/>
</dbReference>
<feature type="domain" description="GGDEF" evidence="3">
    <location>
        <begin position="479"/>
        <end position="613"/>
    </location>
</feature>
<dbReference type="AlphaFoldDB" id="A0A0E1VZ27"/>
<dbReference type="HOGENOM" id="CLU_000445_70_54_4"/>
<dbReference type="NCBIfam" id="TIGR00229">
    <property type="entry name" value="sensory_box"/>
    <property type="match status" value="1"/>
</dbReference>
<dbReference type="GeneID" id="93064570"/>
<dbReference type="PANTHER" id="PTHR44757">
    <property type="entry name" value="DIGUANYLATE CYCLASE DGCP"/>
    <property type="match status" value="1"/>
</dbReference>
<accession>A0A0E1VZ27</accession>
<dbReference type="SUPFAM" id="SSF141868">
    <property type="entry name" value="EAL domain-like"/>
    <property type="match status" value="1"/>
</dbReference>
<dbReference type="InterPro" id="IPR000160">
    <property type="entry name" value="GGDEF_dom"/>
</dbReference>
<keyword evidence="1" id="KW-0812">Transmembrane</keyword>
<gene>
    <name evidence="4" type="ORF">BURPS1710A_A2439</name>
</gene>
<dbReference type="SMART" id="SM00267">
    <property type="entry name" value="GGDEF"/>
    <property type="match status" value="1"/>
</dbReference>
<dbReference type="CDD" id="cd01949">
    <property type="entry name" value="GGDEF"/>
    <property type="match status" value="1"/>
</dbReference>
<dbReference type="InterPro" id="IPR001633">
    <property type="entry name" value="EAL_dom"/>
</dbReference>
<dbReference type="PROSITE" id="PS50887">
    <property type="entry name" value="GGDEF"/>
    <property type="match status" value="1"/>
</dbReference>
<proteinExistence type="predicted"/>
<dbReference type="PANTHER" id="PTHR44757:SF4">
    <property type="entry name" value="DIGUANYLATE CYCLASE DGCE-RELATED"/>
    <property type="match status" value="1"/>
</dbReference>
<dbReference type="InterPro" id="IPR035965">
    <property type="entry name" value="PAS-like_dom_sf"/>
</dbReference>
<dbReference type="Proteomes" id="UP000001812">
    <property type="component" value="Chromosome II"/>
</dbReference>
<dbReference type="CDD" id="cd01948">
    <property type="entry name" value="EAL"/>
    <property type="match status" value="1"/>
</dbReference>
<evidence type="ECO:0000313" key="4">
    <source>
        <dbReference type="EMBL" id="EET05404.1"/>
    </source>
</evidence>
<dbReference type="EMBL" id="CM000833">
    <property type="protein sequence ID" value="EET05404.1"/>
    <property type="molecule type" value="Genomic_DNA"/>
</dbReference>
<dbReference type="RefSeq" id="WP_004190283.1">
    <property type="nucleotide sequence ID" value="NZ_CM000833.1"/>
</dbReference>
<evidence type="ECO:0000259" key="2">
    <source>
        <dbReference type="PROSITE" id="PS50883"/>
    </source>
</evidence>
<dbReference type="InterPro" id="IPR000014">
    <property type="entry name" value="PAS"/>
</dbReference>
<dbReference type="FunFam" id="3.30.70.270:FF:000001">
    <property type="entry name" value="Diguanylate cyclase domain protein"/>
    <property type="match status" value="1"/>
</dbReference>
<name>A0A0E1VZ27_BURPE</name>
<keyword evidence="1" id="KW-1133">Transmembrane helix</keyword>
<organism evidence="4 5">
    <name type="scientific">Burkholderia pseudomallei 1710a</name>
    <dbReference type="NCBI Taxonomy" id="320371"/>
    <lineage>
        <taxon>Bacteria</taxon>
        <taxon>Pseudomonadati</taxon>
        <taxon>Pseudomonadota</taxon>
        <taxon>Betaproteobacteria</taxon>
        <taxon>Burkholderiales</taxon>
        <taxon>Burkholderiaceae</taxon>
        <taxon>Burkholderia</taxon>
        <taxon>pseudomallei group</taxon>
    </lineage>
</organism>
<dbReference type="SUPFAM" id="SSF55073">
    <property type="entry name" value="Nucleotide cyclase"/>
    <property type="match status" value="1"/>
</dbReference>
<evidence type="ECO:0000259" key="3">
    <source>
        <dbReference type="PROSITE" id="PS50887"/>
    </source>
</evidence>
<reference evidence="5" key="1">
    <citation type="submission" date="2007-08" db="EMBL/GenBank/DDBJ databases">
        <title>Annotation of Burkholderia pseudomallei 1710a.</title>
        <authorList>
            <person name="Harkins D.M."/>
            <person name="DeShazer D."/>
            <person name="Woods D.E."/>
            <person name="Brinkac L.M."/>
            <person name="Brown K.A."/>
            <person name="Hung G.C."/>
            <person name="Tuanyok A."/>
            <person name="Zhang B."/>
            <person name="Nierman W.C."/>
        </authorList>
    </citation>
    <scope>NUCLEOTIDE SEQUENCE [LARGE SCALE GENOMIC DNA]</scope>
    <source>
        <strain evidence="5">1710a</strain>
    </source>
</reference>
<sequence length="872" mass="97382">MASLRTIYTSDSATGHASGIWRRTRNGPPPVRFRRWRAPGKYETAATKRRGGGAEARWTMNGTSSMREQALGMNDGGGQAAELRPALDVWPILLMVSVLVCVVIVSLAVVSFLRVYIGGESTWSKSQKDAVIYLIRYAETGDERAYKLYEAAIDKPYRLSLARAALQRKPPDRASAREAIIASGIDPTDATAAALLLPALSWVAKINYALQCWMQADVELAEFRSVASQLHALVSSGHRDDARVKALEYRAWEINERVSGLPDRFSKAFSDEFRSSVALLLVCYFVASMFLMYLALVWARKAALQRLSIQYALDRSEAFAEAALSSVAEAVITVGLAKNVDFINNAAEQLLGYPAAACVGAPVSSVLMLLDKETGHAVDIVDEFWAREERTPIKREVHLLRRDHSKIVVQTTISEMGDRVHGHIGYVLILRNMTREQQFLESLAWQATHDVLTGLVNRVEFERRLEIALADTASGKERADSMLLMLDLDRFKEINDTCGHAAGDAMLREVTQRFQSCLDDDDVLARLGGDEFGVLLPHGAGSWPSKNKAERLRRSLEDFVFLWEGERFTVSVSIGVLELCKAPRNLEMAVKLADIACYIAKERGRNRIQLADPSDLQQARHVGDVQWSRRIKTALENDGFRLYVQPIVHTRPDSRTPERAEVLLRMMDSAGRDISPAAFLPAAERYGLMGLIDRWVIRTVFRKLSALPAREYHEYNVNLSGASISDERFLEFVIAELLSSGLEPSVICFEITETIAVKNLELASRFMGELRTIGCRFALDDFGAGMSSFRYLRSLPIDYLKIDGEFVSNMMSDRVSYGVVSAINEVAHSMRCSTVAEHVESEVELAMLRELGIDFCQGYFFAQPSPWREGGY</sequence>
<evidence type="ECO:0000313" key="5">
    <source>
        <dbReference type="Proteomes" id="UP000001812"/>
    </source>
</evidence>
<dbReference type="Gene3D" id="3.20.20.450">
    <property type="entry name" value="EAL domain"/>
    <property type="match status" value="1"/>
</dbReference>
<dbReference type="InterPro" id="IPR052155">
    <property type="entry name" value="Biofilm_reg_signaling"/>
</dbReference>
<dbReference type="SUPFAM" id="SSF55785">
    <property type="entry name" value="PYP-like sensor domain (PAS domain)"/>
    <property type="match status" value="1"/>
</dbReference>